<sequence>MHIRRILKVEYSLTPKGKTLMPIIEEMCIWGVKNQ</sequence>
<dbReference type="Pfam" id="PF01638">
    <property type="entry name" value="HxlR"/>
    <property type="match status" value="1"/>
</dbReference>
<name>A0ABN8U8C9_9BACL</name>
<accession>A0ABN8U8C9</accession>
<protein>
    <submittedName>
        <fullName evidence="2">Winged helix-turn-helix transcriptional regulator</fullName>
    </submittedName>
</protein>
<gene>
    <name evidence="2" type="ORF">WJ0W_003214</name>
</gene>
<dbReference type="Proteomes" id="UP001154322">
    <property type="component" value="Unassembled WGS sequence"/>
</dbReference>
<dbReference type="InterPro" id="IPR002577">
    <property type="entry name" value="HTH_HxlR"/>
</dbReference>
<reference evidence="2" key="1">
    <citation type="submission" date="2022-06" db="EMBL/GenBank/DDBJ databases">
        <authorList>
            <person name="Dietemann V."/>
            <person name="Ory F."/>
            <person name="Dainat B."/>
            <person name="Oberhansli S."/>
        </authorList>
    </citation>
    <scope>NUCLEOTIDE SEQUENCE</scope>
    <source>
        <strain evidence="2">Ena-SAMPLE-TAB-26-04-2022-14:26:32:270-5432</strain>
    </source>
</reference>
<evidence type="ECO:0000313" key="3">
    <source>
        <dbReference type="Proteomes" id="UP001154322"/>
    </source>
</evidence>
<organism evidence="2 3">
    <name type="scientific">Paenibacillus melissococcoides</name>
    <dbReference type="NCBI Taxonomy" id="2912268"/>
    <lineage>
        <taxon>Bacteria</taxon>
        <taxon>Bacillati</taxon>
        <taxon>Bacillota</taxon>
        <taxon>Bacilli</taxon>
        <taxon>Bacillales</taxon>
        <taxon>Paenibacillaceae</taxon>
        <taxon>Paenibacillus</taxon>
    </lineage>
</organism>
<dbReference type="EMBL" id="CALYLO010000004">
    <property type="protein sequence ID" value="CAH8245979.1"/>
    <property type="molecule type" value="Genomic_DNA"/>
</dbReference>
<evidence type="ECO:0000259" key="1">
    <source>
        <dbReference type="PROSITE" id="PS51118"/>
    </source>
</evidence>
<dbReference type="SUPFAM" id="SSF46785">
    <property type="entry name" value="Winged helix' DNA-binding domain"/>
    <property type="match status" value="1"/>
</dbReference>
<feature type="domain" description="HTH hxlR-type" evidence="1">
    <location>
        <begin position="1"/>
        <end position="35"/>
    </location>
</feature>
<keyword evidence="3" id="KW-1185">Reference proteome</keyword>
<dbReference type="PROSITE" id="PS51118">
    <property type="entry name" value="HTH_HXLR"/>
    <property type="match status" value="1"/>
</dbReference>
<dbReference type="Gene3D" id="1.10.10.10">
    <property type="entry name" value="Winged helix-like DNA-binding domain superfamily/Winged helix DNA-binding domain"/>
    <property type="match status" value="1"/>
</dbReference>
<proteinExistence type="predicted"/>
<comment type="caution">
    <text evidence="2">The sequence shown here is derived from an EMBL/GenBank/DDBJ whole genome shotgun (WGS) entry which is preliminary data.</text>
</comment>
<dbReference type="RefSeq" id="WP_249725446.1">
    <property type="nucleotide sequence ID" value="NZ_AP031286.1"/>
</dbReference>
<evidence type="ECO:0000313" key="2">
    <source>
        <dbReference type="EMBL" id="CAH8245979.1"/>
    </source>
</evidence>
<dbReference type="InterPro" id="IPR036390">
    <property type="entry name" value="WH_DNA-bd_sf"/>
</dbReference>
<dbReference type="InterPro" id="IPR036388">
    <property type="entry name" value="WH-like_DNA-bd_sf"/>
</dbReference>